<dbReference type="AlphaFoldDB" id="A0AAD7UMN3"/>
<evidence type="ECO:0000313" key="10">
    <source>
        <dbReference type="EMBL" id="KAJ8612926.1"/>
    </source>
</evidence>
<dbReference type="Pfam" id="PF08241">
    <property type="entry name" value="Methyltransf_11"/>
    <property type="match status" value="1"/>
</dbReference>
<dbReference type="GO" id="GO:0016020">
    <property type="term" value="C:membrane"/>
    <property type="evidence" value="ECO:0007669"/>
    <property type="project" value="UniProtKB-SubCell"/>
</dbReference>
<dbReference type="InterPro" id="IPR050602">
    <property type="entry name" value="Malonyl-ACP_OMT"/>
</dbReference>
<evidence type="ECO:0000256" key="2">
    <source>
        <dbReference type="ARBA" id="ARBA00022603"/>
    </source>
</evidence>
<keyword evidence="5 8" id="KW-1133">Transmembrane helix</keyword>
<evidence type="ECO:0000256" key="6">
    <source>
        <dbReference type="ARBA" id="ARBA00023136"/>
    </source>
</evidence>
<dbReference type="GO" id="GO:0008757">
    <property type="term" value="F:S-adenosylmethionine-dependent methyltransferase activity"/>
    <property type="evidence" value="ECO:0007669"/>
    <property type="project" value="InterPro"/>
</dbReference>
<evidence type="ECO:0000256" key="7">
    <source>
        <dbReference type="SAM" id="MobiDB-lite"/>
    </source>
</evidence>
<evidence type="ECO:0000256" key="8">
    <source>
        <dbReference type="SAM" id="Phobius"/>
    </source>
</evidence>
<name>A0AAD7UMN3_9STRA</name>
<dbReference type="Pfam" id="PF04511">
    <property type="entry name" value="DER1"/>
    <property type="match status" value="1"/>
</dbReference>
<keyword evidence="2" id="KW-0489">Methyltransferase</keyword>
<gene>
    <name evidence="10" type="ORF">CTAYLR_006169</name>
</gene>
<evidence type="ECO:0000256" key="3">
    <source>
        <dbReference type="ARBA" id="ARBA00022679"/>
    </source>
</evidence>
<protein>
    <recommendedName>
        <fullName evidence="9">Methyltransferase type 11 domain-containing protein</fullName>
    </recommendedName>
</protein>
<keyword evidence="11" id="KW-1185">Reference proteome</keyword>
<accession>A0AAD7UMN3</accession>
<reference evidence="10" key="1">
    <citation type="submission" date="2023-01" db="EMBL/GenBank/DDBJ databases">
        <title>Metagenome sequencing of chrysophaentin producing Chrysophaeum taylorii.</title>
        <authorList>
            <person name="Davison J."/>
            <person name="Bewley C."/>
        </authorList>
    </citation>
    <scope>NUCLEOTIDE SEQUENCE</scope>
    <source>
        <strain evidence="10">NIES-1699</strain>
    </source>
</reference>
<keyword evidence="4 8" id="KW-0812">Transmembrane</keyword>
<dbReference type="PANTHER" id="PTHR13090:SF1">
    <property type="entry name" value="ARGININE-HYDROXYLASE NDUFAF5, MITOCHONDRIAL"/>
    <property type="match status" value="1"/>
</dbReference>
<evidence type="ECO:0000256" key="5">
    <source>
        <dbReference type="ARBA" id="ARBA00022989"/>
    </source>
</evidence>
<keyword evidence="3" id="KW-0808">Transferase</keyword>
<keyword evidence="6 8" id="KW-0472">Membrane</keyword>
<evidence type="ECO:0000256" key="1">
    <source>
        <dbReference type="ARBA" id="ARBA00004141"/>
    </source>
</evidence>
<organism evidence="10 11">
    <name type="scientific">Chrysophaeum taylorii</name>
    <dbReference type="NCBI Taxonomy" id="2483200"/>
    <lineage>
        <taxon>Eukaryota</taxon>
        <taxon>Sar</taxon>
        <taxon>Stramenopiles</taxon>
        <taxon>Ochrophyta</taxon>
        <taxon>Pelagophyceae</taxon>
        <taxon>Pelagomonadales</taxon>
        <taxon>Pelagomonadaceae</taxon>
        <taxon>Chrysophaeum</taxon>
    </lineage>
</organism>
<feature type="transmembrane region" description="Helical" evidence="8">
    <location>
        <begin position="390"/>
        <end position="418"/>
    </location>
</feature>
<evidence type="ECO:0000313" key="11">
    <source>
        <dbReference type="Proteomes" id="UP001230188"/>
    </source>
</evidence>
<comment type="caution">
    <text evidence="10">The sequence shown here is derived from an EMBL/GenBank/DDBJ whole genome shotgun (WGS) entry which is preliminary data.</text>
</comment>
<proteinExistence type="predicted"/>
<dbReference type="InterPro" id="IPR029063">
    <property type="entry name" value="SAM-dependent_MTases_sf"/>
</dbReference>
<comment type="subcellular location">
    <subcellularLocation>
        <location evidence="1">Membrane</location>
        <topology evidence="1">Multi-pass membrane protein</topology>
    </subcellularLocation>
</comment>
<dbReference type="PANTHER" id="PTHR13090">
    <property type="entry name" value="ARGININE-HYDROXYLASE NDUFAF5, MITOCHONDRIAL"/>
    <property type="match status" value="1"/>
</dbReference>
<evidence type="ECO:0000256" key="4">
    <source>
        <dbReference type="ARBA" id="ARBA00022692"/>
    </source>
</evidence>
<dbReference type="SUPFAM" id="SSF53335">
    <property type="entry name" value="S-adenosyl-L-methionine-dependent methyltransferases"/>
    <property type="match status" value="1"/>
</dbReference>
<dbReference type="CDD" id="cd02440">
    <property type="entry name" value="AdoMet_MTases"/>
    <property type="match status" value="1"/>
</dbReference>
<dbReference type="InterPro" id="IPR035952">
    <property type="entry name" value="Rhomboid-like_sf"/>
</dbReference>
<dbReference type="Gene3D" id="3.40.50.150">
    <property type="entry name" value="Vaccinia Virus protein VP39"/>
    <property type="match status" value="1"/>
</dbReference>
<dbReference type="InterPro" id="IPR013216">
    <property type="entry name" value="Methyltransf_11"/>
</dbReference>
<dbReference type="SUPFAM" id="SSF144091">
    <property type="entry name" value="Rhomboid-like"/>
    <property type="match status" value="1"/>
</dbReference>
<dbReference type="EMBL" id="JAQMWT010000038">
    <property type="protein sequence ID" value="KAJ8612926.1"/>
    <property type="molecule type" value="Genomic_DNA"/>
</dbReference>
<dbReference type="GO" id="GO:0032259">
    <property type="term" value="P:methylation"/>
    <property type="evidence" value="ECO:0007669"/>
    <property type="project" value="UniProtKB-KW"/>
</dbReference>
<feature type="domain" description="Methyltransferase type 11" evidence="9">
    <location>
        <begin position="54"/>
        <end position="153"/>
    </location>
</feature>
<feature type="compositionally biased region" description="Low complexity" evidence="7">
    <location>
        <begin position="498"/>
        <end position="513"/>
    </location>
</feature>
<feature type="region of interest" description="Disordered" evidence="7">
    <location>
        <begin position="233"/>
        <end position="285"/>
    </location>
</feature>
<dbReference type="InterPro" id="IPR007599">
    <property type="entry name" value="DER1"/>
</dbReference>
<dbReference type="Proteomes" id="UP001230188">
    <property type="component" value="Unassembled WGS sequence"/>
</dbReference>
<evidence type="ECO:0000259" key="9">
    <source>
        <dbReference type="Pfam" id="PF08241"/>
    </source>
</evidence>
<feature type="region of interest" description="Disordered" evidence="7">
    <location>
        <begin position="490"/>
        <end position="519"/>
    </location>
</feature>
<sequence>MRRHVIRWGEVVFDRGTKRRQRERSFDCEFLREAVAQRVVGRLRDLTGEFEKVLDVGCHTGHIRRALTHDAVPIRELAQCDMAPAVVRECERRAREEATPFGLSYAVGDEEQLPYEPHTFDMVLSSLALHWVNDLPLALFNIRHMLRPDGVFVGALLGGGTLVELQTAFAVAEEERTAGLGPHASPATRIADCGSLMQQAGFNLITVDVDKITVDYGDAFLLLDDLQAMGEQHAPVAAPPTSRDLSRDGRGLRRLVPPPPRKSFRDQQQQQQQHSGDLRATQKNSWRAVRGGEKNAVSNILDKLSPGVRAHVVGMAACTVLGMSGAVDADKVFALEPAWFSRLQWWRPATSSLYLGTPSMGWATSVFLLVKYGQELEAAVGTTAYVKFLILQVALLVTLGSLIGIPIVANALVTAIIYACSRLEPFGDIMFQFGIKLKYWMLPYALVVVEVLQKQSAIAAIPHLLGVLTAHFHHFFAVVWPHLRAMEEEGKRPLVPPSSKKTTTTTSKLAPALKQKKKK</sequence>